<dbReference type="InterPro" id="IPR028241">
    <property type="entry name" value="RAVE2/Rogdi"/>
</dbReference>
<evidence type="ECO:0000313" key="1">
    <source>
        <dbReference type="EMBL" id="KAL3234908.1"/>
    </source>
</evidence>
<dbReference type="PANTHER" id="PTHR13618">
    <property type="entry name" value="LEUCINE ZIPPER CONTAINING TRANSCRIPTION FACTOR LZF1"/>
    <property type="match status" value="1"/>
</dbReference>
<dbReference type="PANTHER" id="PTHR13618:SF1">
    <property type="entry name" value="PROTEIN ROGDI HOMOLOG"/>
    <property type="match status" value="1"/>
</dbReference>
<protein>
    <submittedName>
        <fullName evidence="1">Regulator of V-ATPase in vacuolar membrane protein 2</fullName>
    </submittedName>
</protein>
<evidence type="ECO:0000313" key="2">
    <source>
        <dbReference type="Proteomes" id="UP001623330"/>
    </source>
</evidence>
<proteinExistence type="predicted"/>
<organism evidence="1 2">
    <name type="scientific">Nakaseomyces bracarensis</name>
    <dbReference type="NCBI Taxonomy" id="273131"/>
    <lineage>
        <taxon>Eukaryota</taxon>
        <taxon>Fungi</taxon>
        <taxon>Dikarya</taxon>
        <taxon>Ascomycota</taxon>
        <taxon>Saccharomycotina</taxon>
        <taxon>Saccharomycetes</taxon>
        <taxon>Saccharomycetales</taxon>
        <taxon>Saccharomycetaceae</taxon>
        <taxon>Nakaseomyces</taxon>
    </lineage>
</organism>
<gene>
    <name evidence="1" type="ORF">RNJ44_02696</name>
</gene>
<accession>A0ABR4NZZ5</accession>
<reference evidence="1 2" key="1">
    <citation type="submission" date="2024-05" db="EMBL/GenBank/DDBJ databases">
        <title>Long read based assembly of the Candida bracarensis genome reveals expanded adhesin content.</title>
        <authorList>
            <person name="Marcet-Houben M."/>
            <person name="Ksiezopolska E."/>
            <person name="Gabaldon T."/>
        </authorList>
    </citation>
    <scope>NUCLEOTIDE SEQUENCE [LARGE SCALE GENOMIC DNA]</scope>
    <source>
        <strain evidence="1 2">CBM6</strain>
    </source>
</reference>
<keyword evidence="2" id="KW-1185">Reference proteome</keyword>
<sequence>MTTEVYKYDYFGDTTKCNTEQDLETEVRWLINEIIKPDLPNIIDNFSMCLELLQSDQEFTLPLTNGKDETKNAESPVIKGLIVRQGEFITDLQVVLTFGQYKKGKQVIAKMDTGQKYLLVQFSSIVMKLKDMLLKLQNLQMTDDIDEFYNVLSSVLDELNESIDLLQNPPHELTFPGNNNGPLKQMFSDHINLFESIHHQIALEITIFRNELSIEFRNLTKVTKHPWNQIDLRTGKCFTEQIKEELKNKRDKNITDVLKQHNLQVTESSLMNNIMSTFSSDSVTLLEAQEYLRRCMGFDKKVVMEIEKLALTTSDPSLISISSKLHGLKICINNHFSNLSAHK</sequence>
<dbReference type="EMBL" id="JBEVYD010000002">
    <property type="protein sequence ID" value="KAL3234908.1"/>
    <property type="molecule type" value="Genomic_DNA"/>
</dbReference>
<dbReference type="Proteomes" id="UP001623330">
    <property type="component" value="Unassembled WGS sequence"/>
</dbReference>
<comment type="caution">
    <text evidence="1">The sequence shown here is derived from an EMBL/GenBank/DDBJ whole genome shotgun (WGS) entry which is preliminary data.</text>
</comment>
<dbReference type="Pfam" id="PF10259">
    <property type="entry name" value="Rogdi_lz"/>
    <property type="match status" value="1"/>
</dbReference>
<name>A0ABR4NZZ5_9SACH</name>